<dbReference type="AlphaFoldDB" id="A0A7J9FV60"/>
<keyword evidence="2" id="KW-1185">Reference proteome</keyword>
<dbReference type="PANTHER" id="PTHR33070:SF129">
    <property type="entry name" value="DUF241 DOMAIN PROTEIN"/>
    <property type="match status" value="1"/>
</dbReference>
<gene>
    <name evidence="1" type="ORF">Gotri_027362</name>
</gene>
<dbReference type="GO" id="GO:0048364">
    <property type="term" value="P:root development"/>
    <property type="evidence" value="ECO:0007669"/>
    <property type="project" value="InterPro"/>
</dbReference>
<dbReference type="Proteomes" id="UP000593568">
    <property type="component" value="Unassembled WGS sequence"/>
</dbReference>
<evidence type="ECO:0000313" key="2">
    <source>
        <dbReference type="Proteomes" id="UP000593568"/>
    </source>
</evidence>
<accession>A0A7J9FV60</accession>
<dbReference type="GO" id="GO:0048367">
    <property type="term" value="P:shoot system development"/>
    <property type="evidence" value="ECO:0007669"/>
    <property type="project" value="InterPro"/>
</dbReference>
<proteinExistence type="predicted"/>
<comment type="caution">
    <text evidence="1">The sequence shown here is derived from an EMBL/GenBank/DDBJ whole genome shotgun (WGS) entry which is preliminary data.</text>
</comment>
<evidence type="ECO:0000313" key="1">
    <source>
        <dbReference type="EMBL" id="MBA0789207.1"/>
    </source>
</evidence>
<dbReference type="Pfam" id="PF03087">
    <property type="entry name" value="BPS1"/>
    <property type="match status" value="1"/>
</dbReference>
<dbReference type="PANTHER" id="PTHR33070">
    <property type="entry name" value="OS06G0725500 PROTEIN"/>
    <property type="match status" value="1"/>
</dbReference>
<organism evidence="1 2">
    <name type="scientific">Gossypium trilobum</name>
    <dbReference type="NCBI Taxonomy" id="34281"/>
    <lineage>
        <taxon>Eukaryota</taxon>
        <taxon>Viridiplantae</taxon>
        <taxon>Streptophyta</taxon>
        <taxon>Embryophyta</taxon>
        <taxon>Tracheophyta</taxon>
        <taxon>Spermatophyta</taxon>
        <taxon>Magnoliopsida</taxon>
        <taxon>eudicotyledons</taxon>
        <taxon>Gunneridae</taxon>
        <taxon>Pentapetalae</taxon>
        <taxon>rosids</taxon>
        <taxon>malvids</taxon>
        <taxon>Malvales</taxon>
        <taxon>Malvaceae</taxon>
        <taxon>Malvoideae</taxon>
        <taxon>Gossypium</taxon>
    </lineage>
</organism>
<name>A0A7J9FV60_9ROSI</name>
<protein>
    <submittedName>
        <fullName evidence="1">Uncharacterized protein</fullName>
    </submittedName>
</protein>
<dbReference type="InterPro" id="IPR004320">
    <property type="entry name" value="BPS1_pln"/>
</dbReference>
<dbReference type="EMBL" id="JABEZW010229132">
    <property type="protein sequence ID" value="MBA0789207.1"/>
    <property type="molecule type" value="Genomic_DNA"/>
</dbReference>
<sequence>MGCYRECADEDEMCTHFERGLNKDIRMLIGELELKEFMVLSKRAQNMEDIYNEKKQAKSKLRDSSKRTEGIEFLVHESAMKASSMEIPLDMAFTLLEQLSNKLLELMLIVAHEQPPYVNIQNEWTFRCKRLELVGQVGHNQSGLQDLHECVDVLLQFPLTQQAFAQEKQREMVEELLDGSLMLLDVHTTAKDALLQTKEYRKELQSILRGRRGAEGLANEFRKYLTSRKAVRTRRIE</sequence>
<reference evidence="1 2" key="1">
    <citation type="journal article" date="2019" name="Genome Biol. Evol.">
        <title>Insights into the evolution of the New World diploid cottons (Gossypium, subgenus Houzingenia) based on genome sequencing.</title>
        <authorList>
            <person name="Grover C.E."/>
            <person name="Arick M.A. 2nd"/>
            <person name="Thrash A."/>
            <person name="Conover J.L."/>
            <person name="Sanders W.S."/>
            <person name="Peterson D.G."/>
            <person name="Frelichowski J.E."/>
            <person name="Scheffler J.A."/>
            <person name="Scheffler B.E."/>
            <person name="Wendel J.F."/>
        </authorList>
    </citation>
    <scope>NUCLEOTIDE SEQUENCE [LARGE SCALE GENOMIC DNA]</scope>
    <source>
        <strain evidence="1">8</strain>
        <tissue evidence="1">Leaf</tissue>
    </source>
</reference>